<protein>
    <submittedName>
        <fullName evidence="1">Uncharacterized protein</fullName>
    </submittedName>
</protein>
<dbReference type="Proteomes" id="UP000000268">
    <property type="component" value="Plasmid pREB6"/>
</dbReference>
<keyword evidence="2" id="KW-1185">Reference proteome</keyword>
<keyword evidence="1" id="KW-0614">Plasmid</keyword>
<proteinExistence type="predicted"/>
<organism evidence="1 2">
    <name type="scientific">Acaryochloris marina (strain MBIC 11017)</name>
    <dbReference type="NCBI Taxonomy" id="329726"/>
    <lineage>
        <taxon>Bacteria</taxon>
        <taxon>Bacillati</taxon>
        <taxon>Cyanobacteriota</taxon>
        <taxon>Cyanophyceae</taxon>
        <taxon>Acaryochloridales</taxon>
        <taxon>Acaryochloridaceae</taxon>
        <taxon>Acaryochloris</taxon>
    </lineage>
</organism>
<evidence type="ECO:0000313" key="1">
    <source>
        <dbReference type="EMBL" id="ABW33094.1"/>
    </source>
</evidence>
<dbReference type="AlphaFoldDB" id="A8ZQ71"/>
<gene>
    <name evidence="1" type="ordered locus">AM1_F0090</name>
</gene>
<sequence length="67" mass="7738">MILIHWNANFLKTISRAWGSLREANNSHCRSCKFYHHNAYLKCAVHPSKVLMAAAQDCSDYCLRQGR</sequence>
<dbReference type="HOGENOM" id="CLU_2802501_0_0_3"/>
<geneLocation type="plasmid" evidence="1 2">
    <name>pREB6</name>
</geneLocation>
<dbReference type="KEGG" id="amr:AM1_F0090"/>
<reference evidence="1 2" key="1">
    <citation type="journal article" date="2008" name="Proc. Natl. Acad. Sci. U.S.A.">
        <title>Niche adaptation and genome expansion in the chlorophyll d-producing cyanobacterium Acaryochloris marina.</title>
        <authorList>
            <person name="Swingley W.D."/>
            <person name="Chen M."/>
            <person name="Cheung P.C."/>
            <person name="Conrad A.L."/>
            <person name="Dejesa L.C."/>
            <person name="Hao J."/>
            <person name="Honchak B.M."/>
            <person name="Karbach L.E."/>
            <person name="Kurdoglu A."/>
            <person name="Lahiri S."/>
            <person name="Mastrian S.D."/>
            <person name="Miyashita H."/>
            <person name="Page L."/>
            <person name="Ramakrishna P."/>
            <person name="Satoh S."/>
            <person name="Sattley W.M."/>
            <person name="Shimada Y."/>
            <person name="Taylor H.L."/>
            <person name="Tomo T."/>
            <person name="Tsuchiya T."/>
            <person name="Wang Z.T."/>
            <person name="Raymond J."/>
            <person name="Mimuro M."/>
            <person name="Blankenship R.E."/>
            <person name="Touchman J.W."/>
        </authorList>
    </citation>
    <scope>NUCLEOTIDE SEQUENCE [LARGE SCALE GENOMIC DNA]</scope>
    <source>
        <strain evidence="2">MBIC 11017</strain>
        <plasmid evidence="2">Plasmid pREB6</plasmid>
    </source>
</reference>
<dbReference type="EMBL" id="CP000843">
    <property type="protein sequence ID" value="ABW33094.1"/>
    <property type="molecule type" value="Genomic_DNA"/>
</dbReference>
<accession>A8ZQ71</accession>
<evidence type="ECO:0000313" key="2">
    <source>
        <dbReference type="Proteomes" id="UP000000268"/>
    </source>
</evidence>
<name>A8ZQ71_ACAM1</name>